<feature type="transmembrane region" description="Helical" evidence="1">
    <location>
        <begin position="81"/>
        <end position="102"/>
    </location>
</feature>
<dbReference type="EMBL" id="FMTL01000001">
    <property type="protein sequence ID" value="SCW38863.1"/>
    <property type="molecule type" value="Genomic_DNA"/>
</dbReference>
<evidence type="ECO:0000256" key="1">
    <source>
        <dbReference type="SAM" id="Phobius"/>
    </source>
</evidence>
<evidence type="ECO:0000313" key="3">
    <source>
        <dbReference type="Proteomes" id="UP000242418"/>
    </source>
</evidence>
<keyword evidence="3" id="KW-1185">Reference proteome</keyword>
<dbReference type="RefSeq" id="WP_090248706.1">
    <property type="nucleotide sequence ID" value="NZ_FMTL01000001.1"/>
</dbReference>
<reference evidence="2 3" key="1">
    <citation type="submission" date="2016-10" db="EMBL/GenBank/DDBJ databases">
        <authorList>
            <person name="Varghese N."/>
            <person name="Submissions S."/>
        </authorList>
    </citation>
    <scope>NUCLEOTIDE SEQUENCE [LARGE SCALE GENOMIC DNA]</scope>
    <source>
        <strain evidence="2 3">DSM 17833</strain>
    </source>
</reference>
<accession>A0AB37Z5G2</accession>
<protein>
    <submittedName>
        <fullName evidence="2">Phage holin</fullName>
    </submittedName>
</protein>
<feature type="transmembrane region" description="Helical" evidence="1">
    <location>
        <begin position="51"/>
        <end position="69"/>
    </location>
</feature>
<dbReference type="AlphaFoldDB" id="A0AB37Z5G2"/>
<sequence>MADATTAVIAASGVVGVTTASLVPGVDANAVIGAFAGALFFIVWKANLSGWARLGYFVASWILGYYFAAEVVGQSWAKTSGVVAFSGALFTVVVCVSLLEWVEGGKLPGWLGYVIGVVRAAFGASGGRNG</sequence>
<dbReference type="InterPro" id="IPR032637">
    <property type="entry name" value="Phage_holin-like"/>
</dbReference>
<keyword evidence="1" id="KW-1133">Transmembrane helix</keyword>
<keyword evidence="1" id="KW-0472">Membrane</keyword>
<dbReference type="Pfam" id="PF16931">
    <property type="entry name" value="Phage_holin_8"/>
    <property type="match status" value="1"/>
</dbReference>
<evidence type="ECO:0000313" key="2">
    <source>
        <dbReference type="EMBL" id="SCW38863.1"/>
    </source>
</evidence>
<organism evidence="2 3">
    <name type="scientific">Pseudomonas peli</name>
    <dbReference type="NCBI Taxonomy" id="592361"/>
    <lineage>
        <taxon>Bacteria</taxon>
        <taxon>Pseudomonadati</taxon>
        <taxon>Pseudomonadota</taxon>
        <taxon>Gammaproteobacteria</taxon>
        <taxon>Pseudomonadales</taxon>
        <taxon>Pseudomonadaceae</taxon>
        <taxon>Pseudomonas</taxon>
    </lineage>
</organism>
<feature type="transmembrane region" description="Helical" evidence="1">
    <location>
        <begin position="26"/>
        <end position="44"/>
    </location>
</feature>
<gene>
    <name evidence="2" type="ORF">SAMN05216370_0877</name>
</gene>
<keyword evidence="1" id="KW-0812">Transmembrane</keyword>
<name>A0AB37Z5G2_9PSED</name>
<proteinExistence type="predicted"/>
<dbReference type="Proteomes" id="UP000242418">
    <property type="component" value="Unassembled WGS sequence"/>
</dbReference>
<comment type="caution">
    <text evidence="2">The sequence shown here is derived from an EMBL/GenBank/DDBJ whole genome shotgun (WGS) entry which is preliminary data.</text>
</comment>